<name>A0A024TLD7_9STRA</name>
<dbReference type="VEuPathDB" id="FungiDB:H310_12177"/>
<dbReference type="Pfam" id="PF13374">
    <property type="entry name" value="TPR_10"/>
    <property type="match status" value="1"/>
</dbReference>
<sequence>MSPRDDTASTSRERLQPSRGLTLAYFHRFVNDHGGRQAFDGLTTLDVCMRFVKPATQHANVSLVDLVLSQPEGHQFAKPAEWLISHSWSYKFLDVVEAIDNFCLEHDLSHDTSFWFCMFANNQHAIGDSRGMFKQWLEAFRTALVDTGKLVMVLSPWHHPETLQRSWCVYEVYLSVVLHARFEVALSKSQMDDFLVDVQTTHSIDQMKAQINSKHSIATVATDRDHIFDLISEQVGFVQLDRMVFDVLQTWVFRTLDKQVAMAHSPQARFTWIFTRSVLLLNDRQYEKAEAGFEAAVAIFEQELDESYAPGWEAKLYIGTTKVRQFCAREVWEPIFDSAFPKLEQLLGATNSTTLYMKRRIAGAYYMSNDCTRCLAMMREMLDVKLQLPEDNELFSVMFAYGTTLLQLNEKKEAETWLLKAHAGLCRHLGATHRDTLLCLGNLAVAYVETGRYSEALPLLAEIYEESVRMHGATNVESVSDLMSYAGVLVYLGRCDDAVAHLLACVDHFERMNSPTWILRSKHLLGRVHLTKCDLNQAAASLGSVYTNMFALSGPHSDTCRFALYEWHFATMELERGYDCLAKVDDFMLKFHAADVAGETWAFGVCHMCYKEFQGDIAFCTTCTPYSTKFCTACVASASFEAVCGHHRGPWKVVKPPMRYLLERKLILLANAGRWDDYASIADQYRAYCDQFQVQDPMQVLQARDETTRHRTRSWTVLGALLVIVVLTRRKC</sequence>
<dbReference type="OrthoDB" id="435799at2759"/>
<gene>
    <name evidence="1" type="ORF">H310_12177</name>
</gene>
<dbReference type="SUPFAM" id="SSF48452">
    <property type="entry name" value="TPR-like"/>
    <property type="match status" value="2"/>
</dbReference>
<dbReference type="GeneID" id="20089227"/>
<evidence type="ECO:0000313" key="1">
    <source>
        <dbReference type="EMBL" id="ETV94177.1"/>
    </source>
</evidence>
<protein>
    <recommendedName>
        <fullName evidence="2">MalT-like TPR region domain-containing protein</fullName>
    </recommendedName>
</protein>
<dbReference type="EMBL" id="KI913987">
    <property type="protein sequence ID" value="ETV94177.1"/>
    <property type="molecule type" value="Genomic_DNA"/>
</dbReference>
<accession>A0A024TLD7</accession>
<dbReference type="STRING" id="157072.A0A024TLD7"/>
<evidence type="ECO:0008006" key="2">
    <source>
        <dbReference type="Google" id="ProtNLM"/>
    </source>
</evidence>
<reference evidence="1" key="1">
    <citation type="submission" date="2013-12" db="EMBL/GenBank/DDBJ databases">
        <title>The Genome Sequence of Aphanomyces invadans NJM9701.</title>
        <authorList>
            <consortium name="The Broad Institute Genomics Platform"/>
            <person name="Russ C."/>
            <person name="Tyler B."/>
            <person name="van West P."/>
            <person name="Dieguez-Uribeondo J."/>
            <person name="Young S.K."/>
            <person name="Zeng Q."/>
            <person name="Gargeya S."/>
            <person name="Fitzgerald M."/>
            <person name="Abouelleil A."/>
            <person name="Alvarado L."/>
            <person name="Chapman S.B."/>
            <person name="Gainer-Dewar J."/>
            <person name="Goldberg J."/>
            <person name="Griggs A."/>
            <person name="Gujja S."/>
            <person name="Hansen M."/>
            <person name="Howarth C."/>
            <person name="Imamovic A."/>
            <person name="Ireland A."/>
            <person name="Larimer J."/>
            <person name="McCowan C."/>
            <person name="Murphy C."/>
            <person name="Pearson M."/>
            <person name="Poon T.W."/>
            <person name="Priest M."/>
            <person name="Roberts A."/>
            <person name="Saif S."/>
            <person name="Shea T."/>
            <person name="Sykes S."/>
            <person name="Wortman J."/>
            <person name="Nusbaum C."/>
            <person name="Birren B."/>
        </authorList>
    </citation>
    <scope>NUCLEOTIDE SEQUENCE [LARGE SCALE GENOMIC DNA]</scope>
    <source>
        <strain evidence="1">NJM9701</strain>
    </source>
</reference>
<dbReference type="Gene3D" id="1.25.40.10">
    <property type="entry name" value="Tetratricopeptide repeat domain"/>
    <property type="match status" value="1"/>
</dbReference>
<proteinExistence type="predicted"/>
<organism evidence="1">
    <name type="scientific">Aphanomyces invadans</name>
    <dbReference type="NCBI Taxonomy" id="157072"/>
    <lineage>
        <taxon>Eukaryota</taxon>
        <taxon>Sar</taxon>
        <taxon>Stramenopiles</taxon>
        <taxon>Oomycota</taxon>
        <taxon>Saprolegniomycetes</taxon>
        <taxon>Saprolegniales</taxon>
        <taxon>Verrucalvaceae</taxon>
        <taxon>Aphanomyces</taxon>
    </lineage>
</organism>
<dbReference type="RefSeq" id="XP_008877380.1">
    <property type="nucleotide sequence ID" value="XM_008879158.1"/>
</dbReference>
<dbReference type="AlphaFoldDB" id="A0A024TLD7"/>
<dbReference type="eggNOG" id="ENOG502SZQD">
    <property type="taxonomic scope" value="Eukaryota"/>
</dbReference>
<dbReference type="InterPro" id="IPR011990">
    <property type="entry name" value="TPR-like_helical_dom_sf"/>
</dbReference>